<feature type="domain" description="RNA polymerase sigma factor 70 region 4 type 2" evidence="1">
    <location>
        <begin position="82"/>
        <end position="132"/>
    </location>
</feature>
<proteinExistence type="predicted"/>
<dbReference type="Proteomes" id="UP001464378">
    <property type="component" value="Unassembled WGS sequence"/>
</dbReference>
<dbReference type="SUPFAM" id="SSF88659">
    <property type="entry name" value="Sigma3 and sigma4 domains of RNA polymerase sigma factors"/>
    <property type="match status" value="1"/>
</dbReference>
<dbReference type="RefSeq" id="WP_349230870.1">
    <property type="nucleotide sequence ID" value="NZ_JBBMFK010000003.1"/>
</dbReference>
<evidence type="ECO:0000259" key="1">
    <source>
        <dbReference type="Pfam" id="PF08281"/>
    </source>
</evidence>
<dbReference type="Gene3D" id="1.10.10.10">
    <property type="entry name" value="Winged helix-like DNA-binding domain superfamily/Winged helix DNA-binding domain"/>
    <property type="match status" value="1"/>
</dbReference>
<dbReference type="Pfam" id="PF08281">
    <property type="entry name" value="Sigma70_r4_2"/>
    <property type="match status" value="1"/>
</dbReference>
<reference evidence="2 3" key="1">
    <citation type="submission" date="2024-03" db="EMBL/GenBank/DDBJ databases">
        <title>Human intestinal bacterial collection.</title>
        <authorList>
            <person name="Pauvert C."/>
            <person name="Hitch T.C.A."/>
            <person name="Clavel T."/>
        </authorList>
    </citation>
    <scope>NUCLEOTIDE SEQUENCE [LARGE SCALE GENOMIC DNA]</scope>
    <source>
        <strain evidence="2 3">CLA-AP-H29</strain>
    </source>
</reference>
<accession>A0ABV1E5Z1</accession>
<keyword evidence="3" id="KW-1185">Reference proteome</keyword>
<organism evidence="2 3">
    <name type="scientific">Pseudoflavonifractor intestinihominis</name>
    <dbReference type="NCBI Taxonomy" id="3133171"/>
    <lineage>
        <taxon>Bacteria</taxon>
        <taxon>Bacillati</taxon>
        <taxon>Bacillota</taxon>
        <taxon>Clostridia</taxon>
        <taxon>Eubacteriales</taxon>
        <taxon>Oscillospiraceae</taxon>
        <taxon>Pseudoflavonifractor</taxon>
    </lineage>
</organism>
<evidence type="ECO:0000313" key="3">
    <source>
        <dbReference type="Proteomes" id="UP001464378"/>
    </source>
</evidence>
<comment type="caution">
    <text evidence="2">The sequence shown here is derived from an EMBL/GenBank/DDBJ whole genome shotgun (WGS) entry which is preliminary data.</text>
</comment>
<evidence type="ECO:0000313" key="2">
    <source>
        <dbReference type="EMBL" id="MEQ2442304.1"/>
    </source>
</evidence>
<dbReference type="InterPro" id="IPR013249">
    <property type="entry name" value="RNA_pol_sigma70_r4_t2"/>
</dbReference>
<dbReference type="InterPro" id="IPR013324">
    <property type="entry name" value="RNA_pol_sigma_r3/r4-like"/>
</dbReference>
<dbReference type="EMBL" id="JBBMFK010000003">
    <property type="protein sequence ID" value="MEQ2442304.1"/>
    <property type="molecule type" value="Genomic_DNA"/>
</dbReference>
<sequence>MTMEDFYLFHEDNFDSFSKKTIKKASANIRRKLAAQSDRETELSVLPFQDLQKLCTEDTYQEDEESVVFHVRGLSVVVHDSALGQALFALPPKRRDVVLLFYFAERNEPQIGRLLNLDTSTINRRRSAALSNLKAILEAMGYGA</sequence>
<dbReference type="InterPro" id="IPR036388">
    <property type="entry name" value="WH-like_DNA-bd_sf"/>
</dbReference>
<gene>
    <name evidence="2" type="ORF">WMO64_02345</name>
</gene>
<name>A0ABV1E5Z1_9FIRM</name>
<protein>
    <submittedName>
        <fullName evidence="2">Sigma factor-like helix-turn-helix DNA-binding protein</fullName>
    </submittedName>
</protein>